<evidence type="ECO:0000313" key="2">
    <source>
        <dbReference type="EMBL" id="GBP03469.1"/>
    </source>
</evidence>
<sequence>MTVVAHEFSPQPVISGPDRRQIRNDTGRLLTAGIDTTRSACRARSQPVGARTGRRVGGSRRRKNPPNGIEIAVGESHKAILIRMSKTPVAEKFAERYSGDVMNSVNDFNYES</sequence>
<protein>
    <submittedName>
        <fullName evidence="2">Uncharacterized protein</fullName>
    </submittedName>
</protein>
<comment type="caution">
    <text evidence="2">The sequence shown here is derived from an EMBL/GenBank/DDBJ whole genome shotgun (WGS) entry which is preliminary data.</text>
</comment>
<proteinExistence type="predicted"/>
<keyword evidence="3" id="KW-1185">Reference proteome</keyword>
<feature type="region of interest" description="Disordered" evidence="1">
    <location>
        <begin position="39"/>
        <end position="69"/>
    </location>
</feature>
<reference evidence="2 3" key="1">
    <citation type="journal article" date="2019" name="Commun. Biol.">
        <title>The bagworm genome reveals a unique fibroin gene that provides high tensile strength.</title>
        <authorList>
            <person name="Kono N."/>
            <person name="Nakamura H."/>
            <person name="Ohtoshi R."/>
            <person name="Tomita M."/>
            <person name="Numata K."/>
            <person name="Arakawa K."/>
        </authorList>
    </citation>
    <scope>NUCLEOTIDE SEQUENCE [LARGE SCALE GENOMIC DNA]</scope>
</reference>
<dbReference type="Proteomes" id="UP000299102">
    <property type="component" value="Unassembled WGS sequence"/>
</dbReference>
<evidence type="ECO:0000256" key="1">
    <source>
        <dbReference type="SAM" id="MobiDB-lite"/>
    </source>
</evidence>
<feature type="region of interest" description="Disordered" evidence="1">
    <location>
        <begin position="1"/>
        <end position="21"/>
    </location>
</feature>
<gene>
    <name evidence="2" type="ORF">EVAR_72164_1</name>
</gene>
<evidence type="ECO:0000313" key="3">
    <source>
        <dbReference type="Proteomes" id="UP000299102"/>
    </source>
</evidence>
<name>A0A4C1SMU3_EUMVA</name>
<feature type="compositionally biased region" description="Basic residues" evidence="1">
    <location>
        <begin position="52"/>
        <end position="64"/>
    </location>
</feature>
<dbReference type="AlphaFoldDB" id="A0A4C1SMU3"/>
<organism evidence="2 3">
    <name type="scientific">Eumeta variegata</name>
    <name type="common">Bagworm moth</name>
    <name type="synonym">Eumeta japonica</name>
    <dbReference type="NCBI Taxonomy" id="151549"/>
    <lineage>
        <taxon>Eukaryota</taxon>
        <taxon>Metazoa</taxon>
        <taxon>Ecdysozoa</taxon>
        <taxon>Arthropoda</taxon>
        <taxon>Hexapoda</taxon>
        <taxon>Insecta</taxon>
        <taxon>Pterygota</taxon>
        <taxon>Neoptera</taxon>
        <taxon>Endopterygota</taxon>
        <taxon>Lepidoptera</taxon>
        <taxon>Glossata</taxon>
        <taxon>Ditrysia</taxon>
        <taxon>Tineoidea</taxon>
        <taxon>Psychidae</taxon>
        <taxon>Oiketicinae</taxon>
        <taxon>Eumeta</taxon>
    </lineage>
</organism>
<accession>A0A4C1SMU3</accession>
<dbReference type="EMBL" id="BGZK01007332">
    <property type="protein sequence ID" value="GBP03469.1"/>
    <property type="molecule type" value="Genomic_DNA"/>
</dbReference>